<keyword evidence="3" id="KW-1185">Reference proteome</keyword>
<comment type="caution">
    <text evidence="2">The sequence shown here is derived from an EMBL/GenBank/DDBJ whole genome shotgun (WGS) entry which is preliminary data.</text>
</comment>
<accession>A0ABT2Y3K2</accession>
<evidence type="ECO:0000259" key="1">
    <source>
        <dbReference type="PROSITE" id="PS50206"/>
    </source>
</evidence>
<dbReference type="EMBL" id="JAOVQM010000001">
    <property type="protein sequence ID" value="MCV2231316.1"/>
    <property type="molecule type" value="Genomic_DNA"/>
</dbReference>
<dbReference type="Pfam" id="PF00581">
    <property type="entry name" value="Rhodanese"/>
    <property type="match status" value="1"/>
</dbReference>
<proteinExistence type="predicted"/>
<gene>
    <name evidence="2" type="ORF">N7548_00555</name>
</gene>
<dbReference type="InterPro" id="IPR050229">
    <property type="entry name" value="GlpE_sulfurtransferase"/>
</dbReference>
<dbReference type="PANTHER" id="PTHR43031">
    <property type="entry name" value="FAD-DEPENDENT OXIDOREDUCTASE"/>
    <property type="match status" value="1"/>
</dbReference>
<dbReference type="InterPro" id="IPR001763">
    <property type="entry name" value="Rhodanese-like_dom"/>
</dbReference>
<dbReference type="PANTHER" id="PTHR43031:SF1">
    <property type="entry name" value="PYRIDINE NUCLEOTIDE-DISULPHIDE OXIDOREDUCTASE"/>
    <property type="match status" value="1"/>
</dbReference>
<evidence type="ECO:0000313" key="2">
    <source>
        <dbReference type="EMBL" id="MCV2231316.1"/>
    </source>
</evidence>
<dbReference type="RefSeq" id="WP_263607429.1">
    <property type="nucleotide sequence ID" value="NZ_JAOVQM010000001.1"/>
</dbReference>
<feature type="domain" description="Rhodanese" evidence="1">
    <location>
        <begin position="15"/>
        <end position="99"/>
    </location>
</feature>
<dbReference type="CDD" id="cd00158">
    <property type="entry name" value="RHOD"/>
    <property type="match status" value="1"/>
</dbReference>
<sequence length="99" mass="11206">MFKNVDAKTLQEKIKSGEAKVIDCREEYEYEEGHIPGSINMPTSNFLKYIKLIDKANHYYIICLTGSRSHMVARYLDAQGYNVTNVVGGIITYQGPIEA</sequence>
<dbReference type="SUPFAM" id="SSF52821">
    <property type="entry name" value="Rhodanese/Cell cycle control phosphatase"/>
    <property type="match status" value="1"/>
</dbReference>
<evidence type="ECO:0000313" key="3">
    <source>
        <dbReference type="Proteomes" id="UP001177160"/>
    </source>
</evidence>
<reference evidence="2" key="1">
    <citation type="submission" date="2022-09" db="EMBL/GenBank/DDBJ databases">
        <title>Novel Mycoplasma species identified in domestic and wild animals.</title>
        <authorList>
            <person name="Volokhov D.V."/>
            <person name="Furtak V.A."/>
            <person name="Zagorodnyaya T.A."/>
        </authorList>
    </citation>
    <scope>NUCLEOTIDE SEQUENCE</scope>
    <source>
        <strain evidence="2">Oakley</strain>
    </source>
</reference>
<dbReference type="InterPro" id="IPR036873">
    <property type="entry name" value="Rhodanese-like_dom_sf"/>
</dbReference>
<dbReference type="SMART" id="SM00450">
    <property type="entry name" value="RHOD"/>
    <property type="match status" value="1"/>
</dbReference>
<organism evidence="2 3">
    <name type="scientific">Paracholeplasma manati</name>
    <dbReference type="NCBI Taxonomy" id="591373"/>
    <lineage>
        <taxon>Bacteria</taxon>
        <taxon>Bacillati</taxon>
        <taxon>Mycoplasmatota</taxon>
        <taxon>Mollicutes</taxon>
        <taxon>Acholeplasmatales</taxon>
        <taxon>Acholeplasmataceae</taxon>
        <taxon>Paracholeplasma</taxon>
    </lineage>
</organism>
<dbReference type="PROSITE" id="PS50206">
    <property type="entry name" value="RHODANESE_3"/>
    <property type="match status" value="1"/>
</dbReference>
<protein>
    <submittedName>
        <fullName evidence="2">Rhodanese-like domain-containing protein</fullName>
    </submittedName>
</protein>
<dbReference type="Gene3D" id="3.40.250.10">
    <property type="entry name" value="Rhodanese-like domain"/>
    <property type="match status" value="1"/>
</dbReference>
<dbReference type="Proteomes" id="UP001177160">
    <property type="component" value="Unassembled WGS sequence"/>
</dbReference>
<name>A0ABT2Y3K2_9MOLU</name>